<dbReference type="Gene3D" id="2.70.180.10">
    <property type="entry name" value="Hypothetical protein YojF"/>
    <property type="match status" value="1"/>
</dbReference>
<evidence type="ECO:0000313" key="4">
    <source>
        <dbReference type="Proteomes" id="UP000183090"/>
    </source>
</evidence>
<evidence type="ECO:0000313" key="2">
    <source>
        <dbReference type="EMBL" id="SFK65330.1"/>
    </source>
</evidence>
<evidence type="ECO:0000313" key="1">
    <source>
        <dbReference type="EMBL" id="AKG75067.1"/>
    </source>
</evidence>
<dbReference type="EMBL" id="CP011366">
    <property type="protein sequence ID" value="AKG75067.1"/>
    <property type="molecule type" value="Genomic_DNA"/>
</dbReference>
<reference evidence="3" key="2">
    <citation type="submission" date="2015-04" db="EMBL/GenBank/DDBJ databases">
        <title>Complete genome sequence of Salinicoccus halodurans strain H3B36, isolated from the Qaidam basin of China.</title>
        <authorList>
            <person name="Ma Y."/>
            <person name="Jiang K."/>
            <person name="Xue Y."/>
        </authorList>
    </citation>
    <scope>NUCLEOTIDE SEQUENCE [LARGE SCALE GENOMIC DNA]</scope>
    <source>
        <strain evidence="3">H3B36</strain>
    </source>
</reference>
<proteinExistence type="predicted"/>
<name>A0A0F7HPG0_9STAP</name>
<dbReference type="Pfam" id="PF08830">
    <property type="entry name" value="DUF1806"/>
    <property type="match status" value="1"/>
</dbReference>
<dbReference type="KEGG" id="shv:AAT16_13250"/>
<gene>
    <name evidence="1" type="ORF">AAT16_13250</name>
    <name evidence="2" type="ORF">SAMN05216235_0907</name>
</gene>
<sequence length="119" mass="13577">MEKINRETVQTLLNDYQDEKVYVHVEVTSGMYASHMDERVFNSGMFLRNVQVVFTQGAIRGGDNGEFRVGLKLDNGGWIYVLGLTHFEVNDNGEFIMHGFNYDGKLASALEISTKEFFK</sequence>
<accession>A0A0F7HPG0</accession>
<dbReference type="SUPFAM" id="SSF89442">
    <property type="entry name" value="Hypothetical protein YojF"/>
    <property type="match status" value="1"/>
</dbReference>
<reference evidence="2 4" key="3">
    <citation type="submission" date="2016-10" db="EMBL/GenBank/DDBJ databases">
        <authorList>
            <person name="Varghese N."/>
            <person name="Submissions S."/>
        </authorList>
    </citation>
    <scope>NUCLEOTIDE SEQUENCE [LARGE SCALE GENOMIC DNA]</scope>
    <source>
        <strain evidence="2 4">CGMCC 1.6501</strain>
    </source>
</reference>
<dbReference type="InterPro" id="IPR036492">
    <property type="entry name" value="YojF_sf"/>
</dbReference>
<reference evidence="1 3" key="1">
    <citation type="journal article" date="2015" name="Int. J. Syst. Evol. Microbiol.">
        <title>Complete genome sequence of Salinicoccus halodurans H3B36, isolated from the Qaidam Basin in China.</title>
        <authorList>
            <person name="Jiang K."/>
            <person name="Xue Y."/>
            <person name="Ma Y."/>
        </authorList>
    </citation>
    <scope>NUCLEOTIDE SEQUENCE [LARGE SCALE GENOMIC DNA]</scope>
    <source>
        <strain evidence="1 3">H3B36</strain>
    </source>
</reference>
<dbReference type="RefSeq" id="WP_046791244.1">
    <property type="nucleotide sequence ID" value="NZ_CP011366.1"/>
</dbReference>
<organism evidence="2 4">
    <name type="scientific">Salinicoccus halodurans</name>
    <dbReference type="NCBI Taxonomy" id="407035"/>
    <lineage>
        <taxon>Bacteria</taxon>
        <taxon>Bacillati</taxon>
        <taxon>Bacillota</taxon>
        <taxon>Bacilli</taxon>
        <taxon>Bacillales</taxon>
        <taxon>Staphylococcaceae</taxon>
        <taxon>Salinicoccus</taxon>
    </lineage>
</organism>
<dbReference type="AlphaFoldDB" id="A0A0F7HPG0"/>
<protein>
    <recommendedName>
        <fullName evidence="5">DUF1806 domain-containing protein</fullName>
    </recommendedName>
</protein>
<dbReference type="Proteomes" id="UP000034029">
    <property type="component" value="Chromosome"/>
</dbReference>
<dbReference type="InterPro" id="IPR014934">
    <property type="entry name" value="DUF1806"/>
</dbReference>
<dbReference type="EMBL" id="FOTB01000002">
    <property type="protein sequence ID" value="SFK65330.1"/>
    <property type="molecule type" value="Genomic_DNA"/>
</dbReference>
<dbReference type="OrthoDB" id="2352913at2"/>
<dbReference type="Proteomes" id="UP000183090">
    <property type="component" value="Unassembled WGS sequence"/>
</dbReference>
<keyword evidence="3" id="KW-1185">Reference proteome</keyword>
<evidence type="ECO:0000313" key="3">
    <source>
        <dbReference type="Proteomes" id="UP000034029"/>
    </source>
</evidence>
<evidence type="ECO:0008006" key="5">
    <source>
        <dbReference type="Google" id="ProtNLM"/>
    </source>
</evidence>